<accession>A0A7K6H1P9</accession>
<dbReference type="InterPro" id="IPR001995">
    <property type="entry name" value="Peptidase_A2_cat"/>
</dbReference>
<dbReference type="Pfam" id="PF00692">
    <property type="entry name" value="dUTPase"/>
    <property type="match status" value="1"/>
</dbReference>
<reference evidence="5 6" key="1">
    <citation type="submission" date="2019-09" db="EMBL/GenBank/DDBJ databases">
        <title>Bird 10,000 Genomes (B10K) Project - Family phase.</title>
        <authorList>
            <person name="Zhang G."/>
        </authorList>
    </citation>
    <scope>NUCLEOTIDE SEQUENCE [LARGE SCALE GENOMIC DNA]</scope>
    <source>
        <strain evidence="5">B10K-DU-029-44</strain>
        <tissue evidence="5">Heart</tissue>
    </source>
</reference>
<dbReference type="InterPro" id="IPR021109">
    <property type="entry name" value="Peptidase_aspartic_dom_sf"/>
</dbReference>
<comment type="caution">
    <text evidence="5">The sequence shown here is derived from an EMBL/GenBank/DDBJ whole genome shotgun (WGS) entry which is preliminary data.</text>
</comment>
<evidence type="ECO:0000256" key="2">
    <source>
        <dbReference type="ARBA" id="ARBA00022750"/>
    </source>
</evidence>
<feature type="non-terminal residue" evidence="5">
    <location>
        <position position="1"/>
    </location>
</feature>
<name>A0A7K6H1P9_9PASS</name>
<organism evidence="5 6">
    <name type="scientific">Malurus elegans</name>
    <name type="common">Red-winged fairywren</name>
    <dbReference type="NCBI Taxonomy" id="720584"/>
    <lineage>
        <taxon>Eukaryota</taxon>
        <taxon>Metazoa</taxon>
        <taxon>Chordata</taxon>
        <taxon>Craniata</taxon>
        <taxon>Vertebrata</taxon>
        <taxon>Euteleostomi</taxon>
        <taxon>Archelosauria</taxon>
        <taxon>Archosauria</taxon>
        <taxon>Dinosauria</taxon>
        <taxon>Saurischia</taxon>
        <taxon>Theropoda</taxon>
        <taxon>Coelurosauria</taxon>
        <taxon>Aves</taxon>
        <taxon>Neognathae</taxon>
        <taxon>Neoaves</taxon>
        <taxon>Telluraves</taxon>
        <taxon>Australaves</taxon>
        <taxon>Passeriformes</taxon>
        <taxon>Meliphagoidea</taxon>
        <taxon>Maluridae</taxon>
        <taxon>Malurus</taxon>
    </lineage>
</organism>
<dbReference type="PROSITE" id="PS50175">
    <property type="entry name" value="ASP_PROT_RETROV"/>
    <property type="match status" value="1"/>
</dbReference>
<sequence>SGSVGADLATSDTLLDSSVHLLSTGIYGPLGGGRSALLLGHSSTTLAGLFVLPGVIDADYTGEIKIMTWTPTSLCTGPQGTGIAQLVFFVAAQLKSTGNVCGNAGFGSTGQPQICWTQQVALSRPTCKCRLTWQGQHITLTGFMDTGADVTVIS</sequence>
<dbReference type="InterPro" id="IPR051592">
    <property type="entry name" value="HERV-K_Pro_peptidase_A2"/>
</dbReference>
<feature type="domain" description="Peptidase A2" evidence="4">
    <location>
        <begin position="140"/>
        <end position="154"/>
    </location>
</feature>
<keyword evidence="6" id="KW-1185">Reference proteome</keyword>
<protein>
    <submittedName>
        <fullName evidence="5">POK9 protein</fullName>
    </submittedName>
</protein>
<dbReference type="Gene3D" id="2.70.40.10">
    <property type="match status" value="1"/>
</dbReference>
<dbReference type="PANTHER" id="PTHR19422:SF123">
    <property type="entry name" value="RT1 CLASS I, LOCUS CE15"/>
    <property type="match status" value="1"/>
</dbReference>
<dbReference type="PANTHER" id="PTHR19422">
    <property type="entry name" value="GAG RETROVIRAL POLYPROTEIN"/>
    <property type="match status" value="1"/>
</dbReference>
<evidence type="ECO:0000256" key="3">
    <source>
        <dbReference type="ARBA" id="ARBA00022801"/>
    </source>
</evidence>
<dbReference type="InterPro" id="IPR029054">
    <property type="entry name" value="dUTPase-like"/>
</dbReference>
<dbReference type="SUPFAM" id="SSF51283">
    <property type="entry name" value="dUTPase-like"/>
    <property type="match status" value="1"/>
</dbReference>
<dbReference type="Gene3D" id="2.40.70.10">
    <property type="entry name" value="Acid Proteases"/>
    <property type="match status" value="1"/>
</dbReference>
<keyword evidence="2" id="KW-0064">Aspartyl protease</keyword>
<dbReference type="GO" id="GO:0006508">
    <property type="term" value="P:proteolysis"/>
    <property type="evidence" value="ECO:0007669"/>
    <property type="project" value="UniProtKB-KW"/>
</dbReference>
<dbReference type="InterPro" id="IPR036157">
    <property type="entry name" value="dUTPase-like_sf"/>
</dbReference>
<evidence type="ECO:0000259" key="4">
    <source>
        <dbReference type="PROSITE" id="PS50175"/>
    </source>
</evidence>
<dbReference type="GO" id="GO:0004190">
    <property type="term" value="F:aspartic-type endopeptidase activity"/>
    <property type="evidence" value="ECO:0007669"/>
    <property type="project" value="UniProtKB-KW"/>
</dbReference>
<dbReference type="AlphaFoldDB" id="A0A7K6H1P9"/>
<feature type="non-terminal residue" evidence="5">
    <location>
        <position position="154"/>
    </location>
</feature>
<gene>
    <name evidence="5" type="primary">Ervk9_7</name>
    <name evidence="5" type="ORF">MALELE_R05634</name>
</gene>
<proteinExistence type="predicted"/>
<dbReference type="SUPFAM" id="SSF50630">
    <property type="entry name" value="Acid proteases"/>
    <property type="match status" value="1"/>
</dbReference>
<keyword evidence="3" id="KW-0378">Hydrolase</keyword>
<dbReference type="EMBL" id="VZRP01018178">
    <property type="protein sequence ID" value="NWV69519.1"/>
    <property type="molecule type" value="Genomic_DNA"/>
</dbReference>
<evidence type="ECO:0000256" key="1">
    <source>
        <dbReference type="ARBA" id="ARBA00022670"/>
    </source>
</evidence>
<dbReference type="Proteomes" id="UP000564407">
    <property type="component" value="Unassembled WGS sequence"/>
</dbReference>
<evidence type="ECO:0000313" key="6">
    <source>
        <dbReference type="Proteomes" id="UP000564407"/>
    </source>
</evidence>
<keyword evidence="1" id="KW-0645">Protease</keyword>
<evidence type="ECO:0000313" key="5">
    <source>
        <dbReference type="EMBL" id="NWV69519.1"/>
    </source>
</evidence>